<name>A0A3B0S4E1_9ZZZZ</name>
<gene>
    <name evidence="2" type="ORF">MNBD_ACTINO02-2233</name>
</gene>
<keyword evidence="1" id="KW-0472">Membrane</keyword>
<organism evidence="2">
    <name type="scientific">hydrothermal vent metagenome</name>
    <dbReference type="NCBI Taxonomy" id="652676"/>
    <lineage>
        <taxon>unclassified sequences</taxon>
        <taxon>metagenomes</taxon>
        <taxon>ecological metagenomes</taxon>
    </lineage>
</organism>
<feature type="transmembrane region" description="Helical" evidence="1">
    <location>
        <begin position="40"/>
        <end position="60"/>
    </location>
</feature>
<evidence type="ECO:0000256" key="1">
    <source>
        <dbReference type="SAM" id="Phobius"/>
    </source>
</evidence>
<keyword evidence="1" id="KW-0812">Transmembrane</keyword>
<reference evidence="2" key="1">
    <citation type="submission" date="2018-06" db="EMBL/GenBank/DDBJ databases">
        <authorList>
            <person name="Zhirakovskaya E."/>
        </authorList>
    </citation>
    <scope>NUCLEOTIDE SEQUENCE</scope>
</reference>
<proteinExistence type="predicted"/>
<dbReference type="AlphaFoldDB" id="A0A3B0S4E1"/>
<protein>
    <submittedName>
        <fullName evidence="2">Uncharacterized protein</fullName>
    </submittedName>
</protein>
<keyword evidence="1" id="KW-1133">Transmembrane helix</keyword>
<evidence type="ECO:0000313" key="2">
    <source>
        <dbReference type="EMBL" id="VAV97931.1"/>
    </source>
</evidence>
<dbReference type="EMBL" id="UOEK01000127">
    <property type="protein sequence ID" value="VAV97931.1"/>
    <property type="molecule type" value="Genomic_DNA"/>
</dbReference>
<sequence length="291" mass="31078">MNDQQLDEQITRAVRALAETSPEPLPLAAATPQHRSPRPALVFAGTFAAVALIVGLVAVLPRIGRVAPFGSTEAADTAVPTTMEEYWTWLTDGGLVLEDNPDVVLVRRPPPGTRFDPREYGEPQRILPVSSGDNPLWDVATANFPGKPRQLTPPVALIGTLEGSGMQVAALRGVDFTEEPALCVQFAGDELISSICGPLDLDALNGVRLSSLAQTPGDRSSPEPSFLFFAPLPWDTALVVINLDDGRRYVQQPRAGMTLFRIPGPTALIGTASALDADANVIVKERFDIGP</sequence>
<accession>A0A3B0S4E1</accession>